<accession>A0A341V6T6</accession>
<dbReference type="Gramene" id="TraesJUL5A03G02793460.1">
    <property type="protein sequence ID" value="TraesJUL5A03G02793460.1"/>
    <property type="gene ID" value="TraesJUL5A03G02793460"/>
</dbReference>
<dbReference type="Gramene" id="TraesLDM5A03G02776970.1">
    <property type="protein sequence ID" value="TraesLDM5A03G02776970.1"/>
    <property type="gene ID" value="TraesLDM5A03G02776970"/>
</dbReference>
<dbReference type="Proteomes" id="UP000019116">
    <property type="component" value="Chromosome 5A"/>
</dbReference>
<dbReference type="AlphaFoldDB" id="A0A341V6T6"/>
<evidence type="ECO:0000313" key="2">
    <source>
        <dbReference type="Proteomes" id="UP000019116"/>
    </source>
</evidence>
<dbReference type="Gramene" id="TraesMAC5A03G02772860.1">
    <property type="protein sequence ID" value="TraesMAC5A03G02772860.1"/>
    <property type="gene ID" value="TraesMAC5A03G02772860"/>
</dbReference>
<dbReference type="Gramene" id="TraesRN5A0101240900.1">
    <property type="protein sequence ID" value="TraesRN5A0101240900.1"/>
    <property type="gene ID" value="TraesRN5A0101240900"/>
</dbReference>
<reference evidence="1" key="1">
    <citation type="submission" date="2018-08" db="EMBL/GenBank/DDBJ databases">
        <authorList>
            <person name="Rossello M."/>
        </authorList>
    </citation>
    <scope>NUCLEOTIDE SEQUENCE [LARGE SCALE GENOMIC DNA]</scope>
    <source>
        <strain evidence="1">cv. Chinese Spring</strain>
    </source>
</reference>
<dbReference type="Gramene" id="TraesARI5A03G02815960.1">
    <property type="protein sequence ID" value="TraesARI5A03G02815960.1"/>
    <property type="gene ID" value="TraesARI5A03G02815960"/>
</dbReference>
<dbReference type="Gramene" id="TraesSYM5A03G02804350.1">
    <property type="protein sequence ID" value="TraesSYM5A03G02804350.1"/>
    <property type="gene ID" value="TraesSYM5A03G02804350"/>
</dbReference>
<dbReference type="Gramene" id="TraesCLE_scaffold_106347_01G000200.1">
    <property type="protein sequence ID" value="TraesCLE_scaffold_106347_01G000200.1"/>
    <property type="gene ID" value="TraesCLE_scaffold_106347_01G000200"/>
</dbReference>
<organism evidence="1">
    <name type="scientific">Triticum aestivum</name>
    <name type="common">Wheat</name>
    <dbReference type="NCBI Taxonomy" id="4565"/>
    <lineage>
        <taxon>Eukaryota</taxon>
        <taxon>Viridiplantae</taxon>
        <taxon>Streptophyta</taxon>
        <taxon>Embryophyta</taxon>
        <taxon>Tracheophyta</taxon>
        <taxon>Spermatophyta</taxon>
        <taxon>Magnoliopsida</taxon>
        <taxon>Liliopsida</taxon>
        <taxon>Poales</taxon>
        <taxon>Poaceae</taxon>
        <taxon>BOP clade</taxon>
        <taxon>Pooideae</taxon>
        <taxon>Triticodae</taxon>
        <taxon>Triticeae</taxon>
        <taxon>Triticinae</taxon>
        <taxon>Triticum</taxon>
    </lineage>
</organism>
<dbReference type="Gramene" id="TraesJUL5A03G02792910.1">
    <property type="protein sequence ID" value="TraesJUL5A03G02792910.1"/>
    <property type="gene ID" value="TraesJUL5A03G02792910"/>
</dbReference>
<dbReference type="Gramene" id="TraesSTA5A03G02765560.1">
    <property type="protein sequence ID" value="TraesSTA5A03G02765560.1"/>
    <property type="gene ID" value="TraesSTA5A03G02765560"/>
</dbReference>
<protein>
    <submittedName>
        <fullName evidence="1">Uncharacterized protein</fullName>
    </submittedName>
</protein>
<dbReference type="Gramene" id="TraesRN5A0101240800.1">
    <property type="protein sequence ID" value="TraesRN5A0101240800.1"/>
    <property type="gene ID" value="TraesRN5A0101240800"/>
</dbReference>
<dbReference type="Gramene" id="TraesCS5A02G521300.1">
    <property type="protein sequence ID" value="TraesCS5A02G521300.1"/>
    <property type="gene ID" value="TraesCS5A02G521300"/>
</dbReference>
<sequence length="166" mass="17110">MKLQAMSLSNFTNLVSVFHVLTNRATHSLSMGVLQADEPGGGVVERPVRAPDGGDDPVDVHGAVGVVGDGPGVDAAEGGDAAVLVDVDVGVVAEDDLAAPGVAVREDGDEVGHGARGDEQRGLLAHDPRHLRLEAAGRRVGAQHVVVHVRRGHGGPHGLRRLGHRV</sequence>
<dbReference type="Gramene" id="TraesLDM5A03G02776420.1">
    <property type="protein sequence ID" value="TraesLDM5A03G02776420.1"/>
    <property type="gene ID" value="TraesLDM5A03G02776420"/>
</dbReference>
<dbReference type="EnsemblPlants" id="TraesCS5A02G521300.1">
    <property type="protein sequence ID" value="TraesCS5A02G521300.1"/>
    <property type="gene ID" value="TraesCS5A02G521300"/>
</dbReference>
<dbReference type="Gramene" id="TraesJAG5A03G02775880.1">
    <property type="protein sequence ID" value="TraesJAG5A03G02775880.1"/>
    <property type="gene ID" value="TraesJAG5A03G02775880"/>
</dbReference>
<dbReference type="Gramene" id="TraesSTA5A03G02765000.1">
    <property type="protein sequence ID" value="TraesSTA5A03G02765000.1"/>
    <property type="gene ID" value="TraesSTA5A03G02765000"/>
</dbReference>
<dbReference type="Gramene" id="TraesMAC5A03G02773400.1">
    <property type="protein sequence ID" value="TraesMAC5A03G02773400.1"/>
    <property type="gene ID" value="TraesMAC5A03G02773400"/>
</dbReference>
<keyword evidence="2" id="KW-1185">Reference proteome</keyword>
<dbReference type="Gramene" id="TraesNOR5A03G02798850.1">
    <property type="protein sequence ID" value="TraesNOR5A03G02798850.1"/>
    <property type="gene ID" value="TraesNOR5A03G02798850"/>
</dbReference>
<dbReference type="OMA" id="RDHGGPH"/>
<dbReference type="Gramene" id="TraesNOR5A03G02798310.1">
    <property type="protein sequence ID" value="TraesNOR5A03G02798310.1"/>
    <property type="gene ID" value="TraesNOR5A03G02798310"/>
</dbReference>
<dbReference type="Gramene" id="TraesJAG5A03G02775370.1">
    <property type="protein sequence ID" value="TraesJAG5A03G02775370.1"/>
    <property type="gene ID" value="TraesJAG5A03G02775370"/>
</dbReference>
<dbReference type="Gramene" id="TraesWEE_scaffold_156295_01G000100.1">
    <property type="protein sequence ID" value="TraesWEE_scaffold_156295_01G000100.1"/>
    <property type="gene ID" value="TraesWEE_scaffold_156295_01G000100"/>
</dbReference>
<dbReference type="Gramene" id="TraesCS5A02G522700.1">
    <property type="protein sequence ID" value="TraesCS5A02G522700.1"/>
    <property type="gene ID" value="TraesCS5A02G522700"/>
</dbReference>
<dbReference type="Gramene" id="TraesLAC5A03G02729170.1">
    <property type="protein sequence ID" value="TraesLAC5A03G02729170.1"/>
    <property type="gene ID" value="TraesLAC5A03G02729170"/>
</dbReference>
<dbReference type="Gramene" id="TraesSYM5A03G02803850.1">
    <property type="protein sequence ID" value="TraesSYM5A03G02803850.1"/>
    <property type="gene ID" value="TraesSYM5A03G02803850"/>
</dbReference>
<dbReference type="EnsemblPlants" id="TraesCS5A02G522700.1">
    <property type="protein sequence ID" value="TraesCS5A02G522700.1"/>
    <property type="gene ID" value="TraesCS5A02G522700"/>
</dbReference>
<proteinExistence type="predicted"/>
<dbReference type="Gramene" id="TraesLAC5A03G02728630.1">
    <property type="protein sequence ID" value="TraesLAC5A03G02728630.1"/>
    <property type="gene ID" value="TraesLAC5A03G02728630"/>
</dbReference>
<name>A0A341V6T6_WHEAT</name>
<dbReference type="Gramene" id="TraesCS5A03G1218400.1">
    <property type="protein sequence ID" value="TraesCS5A03G1218400.1.CDS"/>
    <property type="gene ID" value="TraesCS5A03G1218400"/>
</dbReference>
<dbReference type="Gramene" id="TraesCS5A03G1220900.1">
    <property type="protein sequence ID" value="TraesCS5A03G1220900.1.CDS"/>
    <property type="gene ID" value="TraesCS5A03G1220900"/>
</dbReference>
<dbReference type="Gramene" id="TraesARI5A03G02816490.1">
    <property type="protein sequence ID" value="TraesARI5A03G02816490.1"/>
    <property type="gene ID" value="TraesARI5A03G02816490"/>
</dbReference>
<evidence type="ECO:0000313" key="1">
    <source>
        <dbReference type="EnsemblPlants" id="TraesCS5A02G522700.1"/>
    </source>
</evidence>
<reference evidence="1" key="2">
    <citation type="submission" date="2018-10" db="UniProtKB">
        <authorList>
            <consortium name="EnsemblPlants"/>
        </authorList>
    </citation>
    <scope>IDENTIFICATION</scope>
</reference>